<dbReference type="AlphaFoldDB" id="A0ABD1TQZ2"/>
<proteinExistence type="predicted"/>
<gene>
    <name evidence="2" type="ORF">Fot_29100</name>
</gene>
<comment type="caution">
    <text evidence="2">The sequence shown here is derived from an EMBL/GenBank/DDBJ whole genome shotgun (WGS) entry which is preliminary data.</text>
</comment>
<sequence>MTSAVALASGKGGADQLTLSFQGEVYGFDYVSLEKVCCVSRFDSANVNANASASSSGFNAGARHVGRARYDWPLSSCAILAKQGGVASAKQREKRWLCHFRMSITSMP</sequence>
<evidence type="ECO:0000259" key="1">
    <source>
        <dbReference type="PROSITE" id="PS51320"/>
    </source>
</evidence>
<evidence type="ECO:0000313" key="3">
    <source>
        <dbReference type="Proteomes" id="UP001604277"/>
    </source>
</evidence>
<feature type="domain" description="Tify" evidence="1">
    <location>
        <begin position="10"/>
        <end position="45"/>
    </location>
</feature>
<name>A0ABD1TQZ2_9LAMI</name>
<accession>A0ABD1TQZ2</accession>
<keyword evidence="3" id="KW-1185">Reference proteome</keyword>
<dbReference type="EMBL" id="JBFOLJ010000008">
    <property type="protein sequence ID" value="KAL2515129.1"/>
    <property type="molecule type" value="Genomic_DNA"/>
</dbReference>
<dbReference type="InterPro" id="IPR010399">
    <property type="entry name" value="Tify_dom"/>
</dbReference>
<dbReference type="Proteomes" id="UP001604277">
    <property type="component" value="Unassembled WGS sequence"/>
</dbReference>
<dbReference type="PROSITE" id="PS51320">
    <property type="entry name" value="TIFY"/>
    <property type="match status" value="1"/>
</dbReference>
<protein>
    <submittedName>
        <fullName evidence="2">Tify domain</fullName>
    </submittedName>
</protein>
<evidence type="ECO:0000313" key="2">
    <source>
        <dbReference type="EMBL" id="KAL2515129.1"/>
    </source>
</evidence>
<reference evidence="3" key="1">
    <citation type="submission" date="2024-07" db="EMBL/GenBank/DDBJ databases">
        <title>Two chromosome-level genome assemblies of Korean endemic species Abeliophyllum distichum and Forsythia ovata (Oleaceae).</title>
        <authorList>
            <person name="Jang H."/>
        </authorList>
    </citation>
    <scope>NUCLEOTIDE SEQUENCE [LARGE SCALE GENOMIC DNA]</scope>
</reference>
<organism evidence="2 3">
    <name type="scientific">Forsythia ovata</name>
    <dbReference type="NCBI Taxonomy" id="205694"/>
    <lineage>
        <taxon>Eukaryota</taxon>
        <taxon>Viridiplantae</taxon>
        <taxon>Streptophyta</taxon>
        <taxon>Embryophyta</taxon>
        <taxon>Tracheophyta</taxon>
        <taxon>Spermatophyta</taxon>
        <taxon>Magnoliopsida</taxon>
        <taxon>eudicotyledons</taxon>
        <taxon>Gunneridae</taxon>
        <taxon>Pentapetalae</taxon>
        <taxon>asterids</taxon>
        <taxon>lamiids</taxon>
        <taxon>Lamiales</taxon>
        <taxon>Oleaceae</taxon>
        <taxon>Forsythieae</taxon>
        <taxon>Forsythia</taxon>
    </lineage>
</organism>